<gene>
    <name evidence="3" type="ORF">OTU49_015747</name>
</gene>
<evidence type="ECO:0000313" key="4">
    <source>
        <dbReference type="Proteomes" id="UP001445076"/>
    </source>
</evidence>
<feature type="non-terminal residue" evidence="3">
    <location>
        <position position="1"/>
    </location>
</feature>
<dbReference type="EMBL" id="JARKIK010000010">
    <property type="protein sequence ID" value="KAK8749236.1"/>
    <property type="molecule type" value="Genomic_DNA"/>
</dbReference>
<accession>A0AAW0YBJ5</accession>
<keyword evidence="2" id="KW-0812">Transmembrane</keyword>
<comment type="caution">
    <text evidence="3">The sequence shown here is derived from an EMBL/GenBank/DDBJ whole genome shotgun (WGS) entry which is preliminary data.</text>
</comment>
<feature type="non-terminal residue" evidence="3">
    <location>
        <position position="115"/>
    </location>
</feature>
<evidence type="ECO:0000256" key="2">
    <source>
        <dbReference type="SAM" id="Phobius"/>
    </source>
</evidence>
<feature type="region of interest" description="Disordered" evidence="1">
    <location>
        <begin position="92"/>
        <end position="115"/>
    </location>
</feature>
<reference evidence="3 4" key="1">
    <citation type="journal article" date="2024" name="BMC Genomics">
        <title>Genome assembly of redclaw crayfish (Cherax quadricarinatus) provides insights into its immune adaptation and hypoxia tolerance.</title>
        <authorList>
            <person name="Liu Z."/>
            <person name="Zheng J."/>
            <person name="Li H."/>
            <person name="Fang K."/>
            <person name="Wang S."/>
            <person name="He J."/>
            <person name="Zhou D."/>
            <person name="Weng S."/>
            <person name="Chi M."/>
            <person name="Gu Z."/>
            <person name="He J."/>
            <person name="Li F."/>
            <person name="Wang M."/>
        </authorList>
    </citation>
    <scope>NUCLEOTIDE SEQUENCE [LARGE SCALE GENOMIC DNA]</scope>
    <source>
        <strain evidence="3">ZL_2023a</strain>
    </source>
</reference>
<protein>
    <submittedName>
        <fullName evidence="3">Uncharacterized protein</fullName>
    </submittedName>
</protein>
<name>A0AAW0YBJ5_CHEQU</name>
<keyword evidence="2" id="KW-1133">Transmembrane helix</keyword>
<evidence type="ECO:0000256" key="1">
    <source>
        <dbReference type="SAM" id="MobiDB-lite"/>
    </source>
</evidence>
<keyword evidence="4" id="KW-1185">Reference proteome</keyword>
<dbReference type="AlphaFoldDB" id="A0AAW0YBJ5"/>
<evidence type="ECO:0000313" key="3">
    <source>
        <dbReference type="EMBL" id="KAK8749236.1"/>
    </source>
</evidence>
<dbReference type="Proteomes" id="UP001445076">
    <property type="component" value="Unassembled WGS sequence"/>
</dbReference>
<organism evidence="3 4">
    <name type="scientific">Cherax quadricarinatus</name>
    <name type="common">Australian red claw crayfish</name>
    <dbReference type="NCBI Taxonomy" id="27406"/>
    <lineage>
        <taxon>Eukaryota</taxon>
        <taxon>Metazoa</taxon>
        <taxon>Ecdysozoa</taxon>
        <taxon>Arthropoda</taxon>
        <taxon>Crustacea</taxon>
        <taxon>Multicrustacea</taxon>
        <taxon>Malacostraca</taxon>
        <taxon>Eumalacostraca</taxon>
        <taxon>Eucarida</taxon>
        <taxon>Decapoda</taxon>
        <taxon>Pleocyemata</taxon>
        <taxon>Astacidea</taxon>
        <taxon>Parastacoidea</taxon>
        <taxon>Parastacidae</taxon>
        <taxon>Cherax</taxon>
    </lineage>
</organism>
<keyword evidence="2" id="KW-0472">Membrane</keyword>
<sequence>DARLVNMQDKWSKDRFSQVWLWVCLAVMMTFLAFCVAIAYIWNGCKRSRGQRGDKQLRDESPHSWWNMSSVSICEASLRRRPPMISFHAPSVEEKEAVQEEMERKSSSDKRACVD</sequence>
<feature type="transmembrane region" description="Helical" evidence="2">
    <location>
        <begin position="20"/>
        <end position="42"/>
    </location>
</feature>
<proteinExistence type="predicted"/>